<dbReference type="PANTHER" id="PTHR21682">
    <property type="entry name" value="COILED-COIL DOMAIN-CONTAINING PROTEIN 149"/>
    <property type="match status" value="1"/>
</dbReference>
<dbReference type="PROSITE" id="PS50404">
    <property type="entry name" value="GST_NTER"/>
    <property type="match status" value="1"/>
</dbReference>
<dbReference type="Gene3D" id="3.40.30.10">
    <property type="entry name" value="Glutaredoxin"/>
    <property type="match status" value="1"/>
</dbReference>
<evidence type="ECO:0000256" key="1">
    <source>
        <dbReference type="ARBA" id="ARBA00005872"/>
    </source>
</evidence>
<dbReference type="Pfam" id="PF00043">
    <property type="entry name" value="GST_C"/>
    <property type="match status" value="1"/>
</dbReference>
<dbReference type="AlphaFoldDB" id="A0A1B0CEB2"/>
<comment type="similarity">
    <text evidence="1">Belongs to the CCDC149 family.</text>
</comment>
<dbReference type="InterPro" id="IPR019179">
    <property type="entry name" value="CC149"/>
</dbReference>
<feature type="coiled-coil region" evidence="3">
    <location>
        <begin position="411"/>
        <end position="445"/>
    </location>
</feature>
<dbReference type="SUPFAM" id="SSF47616">
    <property type="entry name" value="GST C-terminal domain-like"/>
    <property type="match status" value="1"/>
</dbReference>
<feature type="domain" description="GST N-terminal" evidence="4">
    <location>
        <begin position="4"/>
        <end position="86"/>
    </location>
</feature>
<keyword evidence="2 3" id="KW-0175">Coiled coil</keyword>
<feature type="domain" description="GST C-terminal" evidence="5">
    <location>
        <begin position="92"/>
        <end position="248"/>
    </location>
</feature>
<dbReference type="SFLD" id="SFLDS00019">
    <property type="entry name" value="Glutathione_Transferase_(cytos"/>
    <property type="match status" value="1"/>
</dbReference>
<dbReference type="SUPFAM" id="SSF52833">
    <property type="entry name" value="Thioredoxin-like"/>
    <property type="match status" value="1"/>
</dbReference>
<evidence type="ECO:0000313" key="6">
    <source>
        <dbReference type="EMBL" id="MBC1172079.1"/>
    </source>
</evidence>
<dbReference type="SFLD" id="SFLDG00358">
    <property type="entry name" value="Main_(cytGST)"/>
    <property type="match status" value="1"/>
</dbReference>
<organism evidence="7 8">
    <name type="scientific">Lutzomyia longipalpis</name>
    <name type="common">Sand fly</name>
    <dbReference type="NCBI Taxonomy" id="7200"/>
    <lineage>
        <taxon>Eukaryota</taxon>
        <taxon>Metazoa</taxon>
        <taxon>Ecdysozoa</taxon>
        <taxon>Arthropoda</taxon>
        <taxon>Hexapoda</taxon>
        <taxon>Insecta</taxon>
        <taxon>Pterygota</taxon>
        <taxon>Neoptera</taxon>
        <taxon>Endopterygota</taxon>
        <taxon>Diptera</taxon>
        <taxon>Nematocera</taxon>
        <taxon>Psychodoidea</taxon>
        <taxon>Psychodidae</taxon>
        <taxon>Lutzomyia</taxon>
        <taxon>Lutzomyia</taxon>
    </lineage>
</organism>
<evidence type="ECO:0000256" key="2">
    <source>
        <dbReference type="ARBA" id="ARBA00023054"/>
    </source>
</evidence>
<dbReference type="InterPro" id="IPR040079">
    <property type="entry name" value="Glutathione_S-Trfase"/>
</dbReference>
<dbReference type="Pfam" id="PF02798">
    <property type="entry name" value="GST_N"/>
    <property type="match status" value="1"/>
</dbReference>
<dbReference type="Proteomes" id="UP000092461">
    <property type="component" value="Unassembled WGS sequence"/>
</dbReference>
<dbReference type="Pfam" id="PF09789">
    <property type="entry name" value="CC149"/>
    <property type="match status" value="1"/>
</dbReference>
<dbReference type="PANTHER" id="PTHR21682:SF2">
    <property type="entry name" value="COILED-COIL DOMAIN-CONTAINING PROTEIN 149"/>
    <property type="match status" value="1"/>
</dbReference>
<evidence type="ECO:0000313" key="7">
    <source>
        <dbReference type="EnsemblMetazoa" id="LLOJ002682-PA"/>
    </source>
</evidence>
<dbReference type="PROSITE" id="PS50405">
    <property type="entry name" value="GST_CTER"/>
    <property type="match status" value="1"/>
</dbReference>
<dbReference type="GO" id="GO:0016740">
    <property type="term" value="F:transferase activity"/>
    <property type="evidence" value="ECO:0007669"/>
    <property type="project" value="UniProtKB-KW"/>
</dbReference>
<proteinExistence type="inferred from homology"/>
<evidence type="ECO:0000259" key="4">
    <source>
        <dbReference type="PROSITE" id="PS50404"/>
    </source>
</evidence>
<keyword evidence="6" id="KW-0808">Transferase</keyword>
<sequence>MSGVAFKFYYDLLSPPSRALITFFRVANIPVEPIAVALRKGEHLTEKYNKEVSRFPKLPCINDDGFRLSESVAIVRYVKKTRGFDDFWYPEDAQAQALVDEYLEWTHTNIRISSGLYFFTLWRNPLMTGEKPDEAEVRKLEAQLNNTLDIMENTWLKCNSYIAGEQFTIADVFAACDIEQPSEYIIIYDRQIMEQSSGGRVKFLDEHMENYNIEHSALHRKLQSKVEALKIMRKELERFRTERDQFKLMAETLQIRYTAIKKSLNSGESGTVEFTERSSVAAIVNDLRERNTALTTELESLRQSLSEKEGDIRVLRERKCRVCEKCQNGSHSGQEDSPRAEWNEEKSQFIAQLEDLKKKNAQLKYDFRSLLDEKEEVVTERDAFKCKVHRLNHELSVALKGNESQIKVLDIDSLVRENKYLQERLKNVENELELVQHSLNKYKIVN</sequence>
<dbReference type="Gene3D" id="1.20.1050.10">
    <property type="match status" value="1"/>
</dbReference>
<dbReference type="InterPro" id="IPR004045">
    <property type="entry name" value="Glutathione_S-Trfase_N"/>
</dbReference>
<feature type="coiled-coil region" evidence="3">
    <location>
        <begin position="222"/>
        <end position="249"/>
    </location>
</feature>
<dbReference type="EMBL" id="GITU01003376">
    <property type="protein sequence ID" value="MBC1172079.1"/>
    <property type="molecule type" value="Transcribed_RNA"/>
</dbReference>
<name>A0A1B0CEB2_LUTLO</name>
<evidence type="ECO:0000313" key="8">
    <source>
        <dbReference type="Proteomes" id="UP000092461"/>
    </source>
</evidence>
<keyword evidence="8" id="KW-1185">Reference proteome</keyword>
<dbReference type="InterPro" id="IPR036249">
    <property type="entry name" value="Thioredoxin-like_sf"/>
</dbReference>
<dbReference type="VEuPathDB" id="VectorBase:LLONM1_000468"/>
<feature type="coiled-coil region" evidence="3">
    <location>
        <begin position="284"/>
        <end position="373"/>
    </location>
</feature>
<dbReference type="InterPro" id="IPR036282">
    <property type="entry name" value="Glutathione-S-Trfase_C_sf"/>
</dbReference>
<evidence type="ECO:0000256" key="3">
    <source>
        <dbReference type="SAM" id="Coils"/>
    </source>
</evidence>
<dbReference type="InterPro" id="IPR004046">
    <property type="entry name" value="GST_C"/>
</dbReference>
<reference evidence="7" key="3">
    <citation type="submission" date="2020-05" db="UniProtKB">
        <authorList>
            <consortium name="EnsemblMetazoa"/>
        </authorList>
    </citation>
    <scope>IDENTIFICATION</scope>
    <source>
        <strain evidence="7">Jacobina</strain>
    </source>
</reference>
<protein>
    <submittedName>
        <fullName evidence="6">Putative glutathione s-transferase theta-1</fullName>
    </submittedName>
</protein>
<evidence type="ECO:0000259" key="5">
    <source>
        <dbReference type="PROSITE" id="PS50405"/>
    </source>
</evidence>
<dbReference type="EnsemblMetazoa" id="LLOJ002682-RA">
    <property type="protein sequence ID" value="LLOJ002682-PA"/>
    <property type="gene ID" value="LLOJ002682"/>
</dbReference>
<dbReference type="VEuPathDB" id="VectorBase:LLONM1_001472"/>
<dbReference type="VEuPathDB" id="VectorBase:LLOJ002682"/>
<reference evidence="8" key="1">
    <citation type="submission" date="2012-05" db="EMBL/GenBank/DDBJ databases">
        <title>Whole Genome Assembly of Lutzomyia longipalpis.</title>
        <authorList>
            <person name="Richards S."/>
            <person name="Qu C."/>
            <person name="Dillon R."/>
            <person name="Worley K."/>
            <person name="Scherer S."/>
            <person name="Batterton M."/>
            <person name="Taylor A."/>
            <person name="Hawes A."/>
            <person name="Hernandez B."/>
            <person name="Kovar C."/>
            <person name="Mandapat C."/>
            <person name="Pham C."/>
            <person name="Qu C."/>
            <person name="Jing C."/>
            <person name="Bess C."/>
            <person name="Bandaranaike D."/>
            <person name="Ngo D."/>
            <person name="Ongeri F."/>
            <person name="Arias F."/>
            <person name="Lara F."/>
            <person name="Weissenberger G."/>
            <person name="Kamau G."/>
            <person name="Han H."/>
            <person name="Shen H."/>
            <person name="Dinh H."/>
            <person name="Khalil I."/>
            <person name="Jones J."/>
            <person name="Shafer J."/>
            <person name="Jayaseelan J."/>
            <person name="Quiroz J."/>
            <person name="Blankenburg K."/>
            <person name="Nguyen L."/>
            <person name="Jackson L."/>
            <person name="Francisco L."/>
            <person name="Tang L.-Y."/>
            <person name="Pu L.-L."/>
            <person name="Perales L."/>
            <person name="Lorensuhewa L."/>
            <person name="Munidasa M."/>
            <person name="Coyle M."/>
            <person name="Taylor M."/>
            <person name="Puazo M."/>
            <person name="Firestine M."/>
            <person name="Scheel M."/>
            <person name="Javaid M."/>
            <person name="Wang M."/>
            <person name="Li M."/>
            <person name="Tabassum N."/>
            <person name="Saada N."/>
            <person name="Osuji N."/>
            <person name="Aqrawi P."/>
            <person name="Fu Q."/>
            <person name="Thornton R."/>
            <person name="Raj R."/>
            <person name="Goodspeed R."/>
            <person name="Mata R."/>
            <person name="Najjar R."/>
            <person name="Gubbala S."/>
            <person name="Lee S."/>
            <person name="Denson S."/>
            <person name="Patil S."/>
            <person name="Macmil S."/>
            <person name="Qi S."/>
            <person name="Matskevitch T."/>
            <person name="Palculict T."/>
            <person name="Mathew T."/>
            <person name="Vee V."/>
            <person name="Velamala V."/>
            <person name="Korchina V."/>
            <person name="Cai W."/>
            <person name="Liu W."/>
            <person name="Dai W."/>
            <person name="Zou X."/>
            <person name="Zhu Y."/>
            <person name="Zhang Y."/>
            <person name="Wu Y.-Q."/>
            <person name="Xin Y."/>
            <person name="Nazarath L."/>
            <person name="Kovar C."/>
            <person name="Han Y."/>
            <person name="Muzny D."/>
            <person name="Gibbs R."/>
        </authorList>
    </citation>
    <scope>NUCLEOTIDE SEQUENCE [LARGE SCALE GENOMIC DNA]</scope>
    <source>
        <strain evidence="8">Jacobina</strain>
    </source>
</reference>
<reference evidence="6" key="2">
    <citation type="journal article" date="2020" name="BMC">
        <title>Leishmania infection induces a limited differential gene expression in the sand fly midgut.</title>
        <authorList>
            <person name="Coutinho-Abreu I.V."/>
            <person name="Serafim T.D."/>
            <person name="Meneses C."/>
            <person name="Kamhawi S."/>
            <person name="Oliveira F."/>
            <person name="Valenzuela J.G."/>
        </authorList>
    </citation>
    <scope>NUCLEOTIDE SEQUENCE</scope>
    <source>
        <strain evidence="6">Jacobina</strain>
        <tissue evidence="6">Midgut</tissue>
    </source>
</reference>
<dbReference type="EMBL" id="AJWK01008717">
    <property type="status" value="NOT_ANNOTATED_CDS"/>
    <property type="molecule type" value="Genomic_DNA"/>
</dbReference>
<dbReference type="InterPro" id="IPR010987">
    <property type="entry name" value="Glutathione-S-Trfase_C-like"/>
</dbReference>
<accession>A0A1B0CEB2</accession>